<evidence type="ECO:0000256" key="3">
    <source>
        <dbReference type="ARBA" id="ARBA00022729"/>
    </source>
</evidence>
<dbReference type="AlphaFoldDB" id="A0A381V9C4"/>
<dbReference type="Gene3D" id="3.40.190.10">
    <property type="entry name" value="Periplasmic binding protein-like II"/>
    <property type="match status" value="2"/>
</dbReference>
<dbReference type="SUPFAM" id="SSF53850">
    <property type="entry name" value="Periplasmic binding protein-like II"/>
    <property type="match status" value="1"/>
</dbReference>
<name>A0A381V9C4_9ZZZZ</name>
<keyword evidence="2" id="KW-0813">Transport</keyword>
<dbReference type="GO" id="GO:0030313">
    <property type="term" value="C:cell envelope"/>
    <property type="evidence" value="ECO:0007669"/>
    <property type="project" value="UniProtKB-SubCell"/>
</dbReference>
<dbReference type="InterPro" id="IPR006059">
    <property type="entry name" value="SBP"/>
</dbReference>
<gene>
    <name evidence="4" type="ORF">METZ01_LOCUS89836</name>
</gene>
<dbReference type="Pfam" id="PF13416">
    <property type="entry name" value="SBP_bac_8"/>
    <property type="match status" value="1"/>
</dbReference>
<dbReference type="NCBIfam" id="NF008211">
    <property type="entry name" value="PRK10974.1"/>
    <property type="match status" value="1"/>
</dbReference>
<protein>
    <submittedName>
        <fullName evidence="4">Uncharacterized protein</fullName>
    </submittedName>
</protein>
<evidence type="ECO:0000313" key="4">
    <source>
        <dbReference type="EMBL" id="SVA36982.1"/>
    </source>
</evidence>
<dbReference type="PANTHER" id="PTHR43649:SF31">
    <property type="entry name" value="SN-GLYCEROL-3-PHOSPHATE-BINDING PERIPLASMIC PROTEIN UGPB"/>
    <property type="match status" value="1"/>
</dbReference>
<proteinExistence type="predicted"/>
<accession>A0A381V9C4</accession>
<organism evidence="4">
    <name type="scientific">marine metagenome</name>
    <dbReference type="NCBI Taxonomy" id="408172"/>
    <lineage>
        <taxon>unclassified sequences</taxon>
        <taxon>metagenomes</taxon>
        <taxon>ecological metagenomes</taxon>
    </lineage>
</organism>
<dbReference type="EMBL" id="UINC01008206">
    <property type="protein sequence ID" value="SVA36982.1"/>
    <property type="molecule type" value="Genomic_DNA"/>
</dbReference>
<comment type="subcellular location">
    <subcellularLocation>
        <location evidence="1">Cell envelope</location>
    </subcellularLocation>
</comment>
<reference evidence="4" key="1">
    <citation type="submission" date="2018-05" db="EMBL/GenBank/DDBJ databases">
        <authorList>
            <person name="Lanie J.A."/>
            <person name="Ng W.-L."/>
            <person name="Kazmierczak K.M."/>
            <person name="Andrzejewski T.M."/>
            <person name="Davidsen T.M."/>
            <person name="Wayne K.J."/>
            <person name="Tettelin H."/>
            <person name="Glass J.I."/>
            <person name="Rusch D."/>
            <person name="Podicherti R."/>
            <person name="Tsui H.-C.T."/>
            <person name="Winkler M.E."/>
        </authorList>
    </citation>
    <scope>NUCLEOTIDE SEQUENCE</scope>
</reference>
<keyword evidence="3" id="KW-0732">Signal</keyword>
<dbReference type="PANTHER" id="PTHR43649">
    <property type="entry name" value="ARABINOSE-BINDING PROTEIN-RELATED"/>
    <property type="match status" value="1"/>
</dbReference>
<dbReference type="InterPro" id="IPR050490">
    <property type="entry name" value="Bact_solute-bd_prot1"/>
</dbReference>
<dbReference type="CDD" id="cd14748">
    <property type="entry name" value="PBP2_UgpB"/>
    <property type="match status" value="1"/>
</dbReference>
<sequence>MRKIIRNLVVTIMALWFITGPVVAATEVQWWHAMGGQLGEMVDKFAADFNASQSKYKVNAVYKGNYTETMTSAIAAFRAKKQPHIVQVFEVGTATMIAAEGKGGIYPVYKLMSDSGESFDQSVYLPAVISYYTTTDGKLLSLPFNSSTPVLWYNKTKLEELGIEVPITWEELEDAAQKAKDAGVSAPLSFGWQSWSVIENYSTWHNIPIGTKENGFGGLDTSLLINNLPVVNRIQRIADMGKKGLFKYGGRRGDSRGMFVNGECIFWINSSAYYGGFKKDIKNFEFSQTMLPLDTRVSGKRQNSIIGGATLWVLTGHKKEEYKGVAKFFKFLSEPEQQAYWHQNTGYVPITTGAYKLSQKQGFYQTNPNTDTAIKQLSLNIPTAASKGLRFGNFVQIRDIINEELEAIWSGQKTARQGLDAAVKRGNKLLRRFEAANR</sequence>
<evidence type="ECO:0000256" key="1">
    <source>
        <dbReference type="ARBA" id="ARBA00004196"/>
    </source>
</evidence>
<evidence type="ECO:0000256" key="2">
    <source>
        <dbReference type="ARBA" id="ARBA00022448"/>
    </source>
</evidence>